<keyword evidence="2" id="KW-1185">Reference proteome</keyword>
<dbReference type="OrthoDB" id="10395131at2759"/>
<dbReference type="AlphaFoldDB" id="A0A1E3PW85"/>
<gene>
    <name evidence="1" type="ORF">LIPSTDRAFT_6360</name>
</gene>
<name>A0A1E3PW85_LIPST</name>
<protein>
    <submittedName>
        <fullName evidence="1">Uncharacterized protein</fullName>
    </submittedName>
</protein>
<evidence type="ECO:0000313" key="1">
    <source>
        <dbReference type="EMBL" id="ODQ69686.1"/>
    </source>
</evidence>
<accession>A0A1E3PW85</accession>
<dbReference type="EMBL" id="KV454302">
    <property type="protein sequence ID" value="ODQ69686.1"/>
    <property type="molecule type" value="Genomic_DNA"/>
</dbReference>
<sequence>MEAVYARVAKLEHLLALARTSAGLIPLQVPETSVIDHLVLLFRSIETLVQEHNPSHFEDKQNDLPTDVAYAAHKTTIGLAHSNEIAYLSAVLPTITSLEETTLDSKHAWIPSAAQSSEVNGLHVRMVAAERDVATLLVRSVALFERLLARSVAGSNQAWAEIEGRLGAIDTSIRRMETSLVERQR</sequence>
<evidence type="ECO:0000313" key="2">
    <source>
        <dbReference type="Proteomes" id="UP000094385"/>
    </source>
</evidence>
<dbReference type="Proteomes" id="UP000094385">
    <property type="component" value="Unassembled WGS sequence"/>
</dbReference>
<proteinExistence type="predicted"/>
<reference evidence="1 2" key="1">
    <citation type="journal article" date="2016" name="Proc. Natl. Acad. Sci. U.S.A.">
        <title>Comparative genomics of biotechnologically important yeasts.</title>
        <authorList>
            <person name="Riley R."/>
            <person name="Haridas S."/>
            <person name="Wolfe K.H."/>
            <person name="Lopes M.R."/>
            <person name="Hittinger C.T."/>
            <person name="Goeker M."/>
            <person name="Salamov A.A."/>
            <person name="Wisecaver J.H."/>
            <person name="Long T.M."/>
            <person name="Calvey C.H."/>
            <person name="Aerts A.L."/>
            <person name="Barry K.W."/>
            <person name="Choi C."/>
            <person name="Clum A."/>
            <person name="Coughlan A.Y."/>
            <person name="Deshpande S."/>
            <person name="Douglass A.P."/>
            <person name="Hanson S.J."/>
            <person name="Klenk H.-P."/>
            <person name="LaButti K.M."/>
            <person name="Lapidus A."/>
            <person name="Lindquist E.A."/>
            <person name="Lipzen A.M."/>
            <person name="Meier-Kolthoff J.P."/>
            <person name="Ohm R.A."/>
            <person name="Otillar R.P."/>
            <person name="Pangilinan J.L."/>
            <person name="Peng Y."/>
            <person name="Rokas A."/>
            <person name="Rosa C.A."/>
            <person name="Scheuner C."/>
            <person name="Sibirny A.A."/>
            <person name="Slot J.C."/>
            <person name="Stielow J.B."/>
            <person name="Sun H."/>
            <person name="Kurtzman C.P."/>
            <person name="Blackwell M."/>
            <person name="Grigoriev I.V."/>
            <person name="Jeffries T.W."/>
        </authorList>
    </citation>
    <scope>NUCLEOTIDE SEQUENCE [LARGE SCALE GENOMIC DNA]</scope>
    <source>
        <strain evidence="1 2">NRRL Y-11557</strain>
    </source>
</reference>
<organism evidence="1 2">
    <name type="scientific">Lipomyces starkeyi NRRL Y-11557</name>
    <dbReference type="NCBI Taxonomy" id="675824"/>
    <lineage>
        <taxon>Eukaryota</taxon>
        <taxon>Fungi</taxon>
        <taxon>Dikarya</taxon>
        <taxon>Ascomycota</taxon>
        <taxon>Saccharomycotina</taxon>
        <taxon>Lipomycetes</taxon>
        <taxon>Lipomycetales</taxon>
        <taxon>Lipomycetaceae</taxon>
        <taxon>Lipomyces</taxon>
    </lineage>
</organism>